<dbReference type="InterPro" id="IPR003439">
    <property type="entry name" value="ABC_transporter-like_ATP-bd"/>
</dbReference>
<evidence type="ECO:0000256" key="2">
    <source>
        <dbReference type="ARBA" id="ARBA00022692"/>
    </source>
</evidence>
<dbReference type="EMBL" id="JBHUCX010000050">
    <property type="protein sequence ID" value="MFD1676318.1"/>
    <property type="molecule type" value="Genomic_DNA"/>
</dbReference>
<gene>
    <name evidence="11" type="ORF">ACFSB2_16565</name>
</gene>
<dbReference type="PANTHER" id="PTHR43394:SF1">
    <property type="entry name" value="ATP-BINDING CASSETTE SUB-FAMILY B MEMBER 10, MITOCHONDRIAL"/>
    <property type="match status" value="1"/>
</dbReference>
<keyword evidence="3" id="KW-0547">Nucleotide-binding</keyword>
<keyword evidence="2 8" id="KW-0812">Transmembrane</keyword>
<evidence type="ECO:0000313" key="12">
    <source>
        <dbReference type="Proteomes" id="UP001597079"/>
    </source>
</evidence>
<dbReference type="SUPFAM" id="SSF90123">
    <property type="entry name" value="ABC transporter transmembrane region"/>
    <property type="match status" value="1"/>
</dbReference>
<sequence length="596" mass="66510">MKNLFPYLKPYRFSVFLIVVFIFLQSLLNLYLPQLMAHIVDQGVFTENIGYIWRVGGLMLIVSIAAVVFSVAAGFLSSRTAARFSKVLRGNLFSHVETFSLHEFDEFGTASLITRATNDITQVQQMVTMMLRMMIMAPLNFIGGVIMAFYTNAHLSLVVVVLIPIIALIIWAIFSKAAALFKAMQQKIDVLNRVLRENLTGIRVVRSFNRTDYELDRFDRANFDLTNTTTRAQKIMAGLMPILMLVMNVSTLAIIWFGGIRINNEQMQVGSLIAFTQYVLQLLFSIMMVSTMFFMIPRASAAANRIFEVLRTTPEIRDLDQSSDSFKREDTPHREEDSKEEHALAADEERGKVEFRNVSFSYPGAEKPALEDISFTAEPGQVTAIIGGTGSGKSTMISLISRFYDVTEGSVLVDGVDVREYPQVDLRSKIGLVPQRAILFTGSIADNVRFGKEDATDDEIRHAVEIAQASEFISEMKDGFESLIDQGGTNVSGGQKQRLSIARALVRQSQIYIFDDSFSALDFKTDAKLRSALKEHVSGSTVIIVAQRVTTVMDADLIVVLEEGRISGAGTHRQLLEDCPVYREIVASQLSEEEIA</sequence>
<dbReference type="PROSITE" id="PS50893">
    <property type="entry name" value="ABC_TRANSPORTER_2"/>
    <property type="match status" value="1"/>
</dbReference>
<feature type="domain" description="ABC transporter" evidence="9">
    <location>
        <begin position="353"/>
        <end position="588"/>
    </location>
</feature>
<dbReference type="Gene3D" id="3.40.50.300">
    <property type="entry name" value="P-loop containing nucleotide triphosphate hydrolases"/>
    <property type="match status" value="1"/>
</dbReference>
<reference evidence="12" key="1">
    <citation type="journal article" date="2019" name="Int. J. Syst. Evol. Microbiol.">
        <title>The Global Catalogue of Microorganisms (GCM) 10K type strain sequencing project: providing services to taxonomists for standard genome sequencing and annotation.</title>
        <authorList>
            <consortium name="The Broad Institute Genomics Platform"/>
            <consortium name="The Broad Institute Genome Sequencing Center for Infectious Disease"/>
            <person name="Wu L."/>
            <person name="Ma J."/>
        </authorList>
    </citation>
    <scope>NUCLEOTIDE SEQUENCE [LARGE SCALE GENOMIC DNA]</scope>
    <source>
        <strain evidence="12">CGMCC 1.12286</strain>
    </source>
</reference>
<keyword evidence="5 8" id="KW-1133">Transmembrane helix</keyword>
<dbReference type="PANTHER" id="PTHR43394">
    <property type="entry name" value="ATP-DEPENDENT PERMEASE MDL1, MITOCHONDRIAL"/>
    <property type="match status" value="1"/>
</dbReference>
<feature type="transmembrane region" description="Helical" evidence="8">
    <location>
        <begin position="51"/>
        <end position="76"/>
    </location>
</feature>
<evidence type="ECO:0000313" key="11">
    <source>
        <dbReference type="EMBL" id="MFD1676318.1"/>
    </source>
</evidence>
<name>A0ABW4JK33_9BACL</name>
<evidence type="ECO:0000259" key="10">
    <source>
        <dbReference type="PROSITE" id="PS50929"/>
    </source>
</evidence>
<feature type="region of interest" description="Disordered" evidence="7">
    <location>
        <begin position="320"/>
        <end position="347"/>
    </location>
</feature>
<dbReference type="PROSITE" id="PS00211">
    <property type="entry name" value="ABC_TRANSPORTER_1"/>
    <property type="match status" value="1"/>
</dbReference>
<dbReference type="InterPro" id="IPR011527">
    <property type="entry name" value="ABC1_TM_dom"/>
</dbReference>
<keyword evidence="4 11" id="KW-0067">ATP-binding</keyword>
<feature type="transmembrane region" description="Helical" evidence="8">
    <location>
        <begin position="278"/>
        <end position="296"/>
    </location>
</feature>
<dbReference type="Gene3D" id="1.20.1560.10">
    <property type="entry name" value="ABC transporter type 1, transmembrane domain"/>
    <property type="match status" value="1"/>
</dbReference>
<dbReference type="Pfam" id="PF00664">
    <property type="entry name" value="ABC_membrane"/>
    <property type="match status" value="1"/>
</dbReference>
<feature type="transmembrane region" description="Helical" evidence="8">
    <location>
        <begin position="155"/>
        <end position="174"/>
    </location>
</feature>
<evidence type="ECO:0000256" key="5">
    <source>
        <dbReference type="ARBA" id="ARBA00022989"/>
    </source>
</evidence>
<dbReference type="RefSeq" id="WP_377944215.1">
    <property type="nucleotide sequence ID" value="NZ_JBHUCX010000050.1"/>
</dbReference>
<dbReference type="PROSITE" id="PS50929">
    <property type="entry name" value="ABC_TM1F"/>
    <property type="match status" value="1"/>
</dbReference>
<dbReference type="CDD" id="cd18548">
    <property type="entry name" value="ABC_6TM_Tm287_like"/>
    <property type="match status" value="1"/>
</dbReference>
<dbReference type="InterPro" id="IPR017871">
    <property type="entry name" value="ABC_transporter-like_CS"/>
</dbReference>
<evidence type="ECO:0000256" key="7">
    <source>
        <dbReference type="SAM" id="MobiDB-lite"/>
    </source>
</evidence>
<evidence type="ECO:0000256" key="4">
    <source>
        <dbReference type="ARBA" id="ARBA00022840"/>
    </source>
</evidence>
<evidence type="ECO:0000256" key="1">
    <source>
        <dbReference type="ARBA" id="ARBA00004651"/>
    </source>
</evidence>
<accession>A0ABW4JK33</accession>
<dbReference type="GO" id="GO:0005524">
    <property type="term" value="F:ATP binding"/>
    <property type="evidence" value="ECO:0007669"/>
    <property type="project" value="UniProtKB-KW"/>
</dbReference>
<dbReference type="InterPro" id="IPR039421">
    <property type="entry name" value="Type_1_exporter"/>
</dbReference>
<feature type="transmembrane region" description="Helical" evidence="8">
    <location>
        <begin position="130"/>
        <end position="149"/>
    </location>
</feature>
<comment type="caution">
    <text evidence="11">The sequence shown here is derived from an EMBL/GenBank/DDBJ whole genome shotgun (WGS) entry which is preliminary data.</text>
</comment>
<dbReference type="InterPro" id="IPR036640">
    <property type="entry name" value="ABC1_TM_sf"/>
</dbReference>
<evidence type="ECO:0000256" key="6">
    <source>
        <dbReference type="ARBA" id="ARBA00023136"/>
    </source>
</evidence>
<evidence type="ECO:0000259" key="9">
    <source>
        <dbReference type="PROSITE" id="PS50893"/>
    </source>
</evidence>
<dbReference type="SMART" id="SM00382">
    <property type="entry name" value="AAA"/>
    <property type="match status" value="1"/>
</dbReference>
<feature type="transmembrane region" description="Helical" evidence="8">
    <location>
        <begin position="12"/>
        <end position="31"/>
    </location>
</feature>
<comment type="subcellular location">
    <subcellularLocation>
        <location evidence="1">Cell membrane</location>
        <topology evidence="1">Multi-pass membrane protein</topology>
    </subcellularLocation>
</comment>
<dbReference type="InterPro" id="IPR027417">
    <property type="entry name" value="P-loop_NTPase"/>
</dbReference>
<dbReference type="InterPro" id="IPR003593">
    <property type="entry name" value="AAA+_ATPase"/>
</dbReference>
<protein>
    <submittedName>
        <fullName evidence="11">ABC transporter ATP-binding protein</fullName>
    </submittedName>
</protein>
<proteinExistence type="predicted"/>
<dbReference type="SUPFAM" id="SSF52540">
    <property type="entry name" value="P-loop containing nucleoside triphosphate hydrolases"/>
    <property type="match status" value="1"/>
</dbReference>
<evidence type="ECO:0000256" key="8">
    <source>
        <dbReference type="SAM" id="Phobius"/>
    </source>
</evidence>
<feature type="domain" description="ABC transmembrane type-1" evidence="10">
    <location>
        <begin position="16"/>
        <end position="298"/>
    </location>
</feature>
<organism evidence="11 12">
    <name type="scientific">Alicyclobacillus fodiniaquatilis</name>
    <dbReference type="NCBI Taxonomy" id="1661150"/>
    <lineage>
        <taxon>Bacteria</taxon>
        <taxon>Bacillati</taxon>
        <taxon>Bacillota</taxon>
        <taxon>Bacilli</taxon>
        <taxon>Bacillales</taxon>
        <taxon>Alicyclobacillaceae</taxon>
        <taxon>Alicyclobacillus</taxon>
    </lineage>
</organism>
<dbReference type="Pfam" id="PF00005">
    <property type="entry name" value="ABC_tran"/>
    <property type="match status" value="1"/>
</dbReference>
<keyword evidence="6 8" id="KW-0472">Membrane</keyword>
<feature type="transmembrane region" description="Helical" evidence="8">
    <location>
        <begin position="235"/>
        <end position="258"/>
    </location>
</feature>
<dbReference type="Proteomes" id="UP001597079">
    <property type="component" value="Unassembled WGS sequence"/>
</dbReference>
<keyword evidence="12" id="KW-1185">Reference proteome</keyword>
<evidence type="ECO:0000256" key="3">
    <source>
        <dbReference type="ARBA" id="ARBA00022741"/>
    </source>
</evidence>